<evidence type="ECO:0000256" key="1">
    <source>
        <dbReference type="SAM" id="Coils"/>
    </source>
</evidence>
<feature type="coiled-coil region" evidence="1">
    <location>
        <begin position="219"/>
        <end position="256"/>
    </location>
</feature>
<dbReference type="InterPro" id="IPR014158">
    <property type="entry name" value="T4SS_VirB5"/>
</dbReference>
<dbReference type="RefSeq" id="WP_107831476.1">
    <property type="nucleotide sequence ID" value="NZ_CABPVM010000003.1"/>
</dbReference>
<feature type="signal peptide" evidence="2">
    <location>
        <begin position="1"/>
        <end position="28"/>
    </location>
</feature>
<dbReference type="Proteomes" id="UP000594508">
    <property type="component" value="Chromosome"/>
</dbReference>
<keyword evidence="1" id="KW-0175">Coiled coil</keyword>
<dbReference type="SUPFAM" id="SSF101082">
    <property type="entry name" value="Typo IV secretion system protein TraC"/>
    <property type="match status" value="1"/>
</dbReference>
<evidence type="ECO:0000256" key="2">
    <source>
        <dbReference type="SAM" id="SignalP"/>
    </source>
</evidence>
<gene>
    <name evidence="3" type="ORF">CVT00_06770</name>
</gene>
<sequence>MKNSLVYRAKKASVIATSVVILSSNLLASGIPVVDGAAIAQNQATFTMEWMQTLKDYAEKVKVWGEEASHRVQEVKKWADERVQWANDLYTKTGIRDIVNFTKEMNELYNEVYDTGYSIYTQATGFSLDSFDERAWDLFLKFGGTDQCSSISDITHRNICKKNTTSAFKEFEVVNRQFDRLKHEIDDLDKISKEVARNKGKQEDLKGSIDTSNQIALLRARQENNWRAYQRDMDQLENERKRLQDAEFKMTKDRQRAAFKILQK</sequence>
<name>A0A7S9WQB9_9BACT</name>
<accession>A0A7S9WQB9</accession>
<reference evidence="3 4" key="1">
    <citation type="journal article" date="2018" name="Emerg. Microbes Infect.">
        <title>Genomic analysis of oral Campylobacter concisus strains identified a potential bacterial molecular marker associated with active Crohn's disease.</title>
        <authorList>
            <person name="Liu F."/>
            <person name="Ma R."/>
            <person name="Tay C.Y.A."/>
            <person name="Octavia S."/>
            <person name="Lan R."/>
            <person name="Chung H.K.L."/>
            <person name="Riordan S.M."/>
            <person name="Grimm M.C."/>
            <person name="Leong R.W."/>
            <person name="Tanaka M.M."/>
            <person name="Connor S."/>
            <person name="Zhang L."/>
        </authorList>
    </citation>
    <scope>NUCLEOTIDE SEQUENCE [LARGE SCALE GENOMIC DNA]</scope>
    <source>
        <strain evidence="3 4">P1CDO2</strain>
    </source>
</reference>
<evidence type="ECO:0008006" key="5">
    <source>
        <dbReference type="Google" id="ProtNLM"/>
    </source>
</evidence>
<proteinExistence type="predicted"/>
<evidence type="ECO:0000313" key="4">
    <source>
        <dbReference type="Proteomes" id="UP000594508"/>
    </source>
</evidence>
<dbReference type="Pfam" id="PF07996">
    <property type="entry name" value="T4SS"/>
    <property type="match status" value="1"/>
</dbReference>
<dbReference type="EMBL" id="CP060707">
    <property type="protein sequence ID" value="QPH89363.1"/>
    <property type="molecule type" value="Genomic_DNA"/>
</dbReference>
<dbReference type="Gene3D" id="1.20.58.430">
    <property type="entry name" value="Type IV secretion system, VirB5-domain"/>
    <property type="match status" value="1"/>
</dbReference>
<organism evidence="3 4">
    <name type="scientific">Campylobacter concisus</name>
    <dbReference type="NCBI Taxonomy" id="199"/>
    <lineage>
        <taxon>Bacteria</taxon>
        <taxon>Pseudomonadati</taxon>
        <taxon>Campylobacterota</taxon>
        <taxon>Epsilonproteobacteria</taxon>
        <taxon>Campylobacterales</taxon>
        <taxon>Campylobacteraceae</taxon>
        <taxon>Campylobacter</taxon>
    </lineage>
</organism>
<keyword evidence="2" id="KW-0732">Signal</keyword>
<dbReference type="AlphaFoldDB" id="A0A7S9WQB9"/>
<evidence type="ECO:0000313" key="3">
    <source>
        <dbReference type="EMBL" id="QPH89363.1"/>
    </source>
</evidence>
<dbReference type="InterPro" id="IPR023220">
    <property type="entry name" value="T4SS_VirB5-domain"/>
</dbReference>
<protein>
    <recommendedName>
        <fullName evidence="5">Type IV secretion system protein VirB5</fullName>
    </recommendedName>
</protein>
<feature type="chain" id="PRO_5032852810" description="Type IV secretion system protein VirB5" evidence="2">
    <location>
        <begin position="29"/>
        <end position="264"/>
    </location>
</feature>